<feature type="region of interest" description="Disordered" evidence="1">
    <location>
        <begin position="1"/>
        <end position="41"/>
    </location>
</feature>
<evidence type="ECO:0008006" key="4">
    <source>
        <dbReference type="Google" id="ProtNLM"/>
    </source>
</evidence>
<dbReference type="EMBL" id="CP003349">
    <property type="protein sequence ID" value="AFD06469.1"/>
    <property type="molecule type" value="Genomic_DNA"/>
</dbReference>
<evidence type="ECO:0000256" key="1">
    <source>
        <dbReference type="SAM" id="MobiDB-lite"/>
    </source>
</evidence>
<dbReference type="STRING" id="929556.Solca_1383"/>
<feature type="region of interest" description="Disordered" evidence="1">
    <location>
        <begin position="107"/>
        <end position="128"/>
    </location>
</feature>
<dbReference type="KEGG" id="scn:Solca_1383"/>
<name>H8KTL1_SOLCM</name>
<dbReference type="AlphaFoldDB" id="H8KTL1"/>
<accession>H8KTL1</accession>
<feature type="compositionally biased region" description="Polar residues" evidence="1">
    <location>
        <begin position="1"/>
        <end position="18"/>
    </location>
</feature>
<proteinExistence type="predicted"/>
<keyword evidence="3" id="KW-1185">Reference proteome</keyword>
<evidence type="ECO:0000313" key="3">
    <source>
        <dbReference type="Proteomes" id="UP000007590"/>
    </source>
</evidence>
<dbReference type="Proteomes" id="UP000007590">
    <property type="component" value="Chromosome"/>
</dbReference>
<evidence type="ECO:0000313" key="2">
    <source>
        <dbReference type="EMBL" id="AFD06469.1"/>
    </source>
</evidence>
<reference evidence="2" key="1">
    <citation type="submission" date="2012-02" db="EMBL/GenBank/DDBJ databases">
        <title>The complete genome of Solitalea canadensis DSM 3403.</title>
        <authorList>
            <consortium name="US DOE Joint Genome Institute (JGI-PGF)"/>
            <person name="Lucas S."/>
            <person name="Copeland A."/>
            <person name="Lapidus A."/>
            <person name="Glavina del Rio T."/>
            <person name="Dalin E."/>
            <person name="Tice H."/>
            <person name="Bruce D."/>
            <person name="Goodwin L."/>
            <person name="Pitluck S."/>
            <person name="Peters L."/>
            <person name="Ovchinnikova G."/>
            <person name="Lu M."/>
            <person name="Kyrpides N."/>
            <person name="Mavromatis K."/>
            <person name="Ivanova N."/>
            <person name="Brettin T."/>
            <person name="Detter J.C."/>
            <person name="Han C."/>
            <person name="Larimer F."/>
            <person name="Land M."/>
            <person name="Hauser L."/>
            <person name="Markowitz V."/>
            <person name="Cheng J.-F."/>
            <person name="Hugenholtz P."/>
            <person name="Woyke T."/>
            <person name="Wu D."/>
            <person name="Spring S."/>
            <person name="Schroeder M."/>
            <person name="Kopitz M."/>
            <person name="Brambilla E."/>
            <person name="Klenk H.-P."/>
            <person name="Eisen J.A."/>
        </authorList>
    </citation>
    <scope>NUCLEOTIDE SEQUENCE</scope>
    <source>
        <strain evidence="2">DSM 3403</strain>
    </source>
</reference>
<gene>
    <name evidence="2" type="ordered locus">Solca_1383</name>
</gene>
<feature type="compositionally biased region" description="Polar residues" evidence="1">
    <location>
        <begin position="26"/>
        <end position="36"/>
    </location>
</feature>
<organism evidence="2 3">
    <name type="scientific">Solitalea canadensis (strain ATCC 29591 / DSM 3403 / JCM 21819 / LMG 8368 / NBRC 15130 / NCIMB 12057 / USAM 9D)</name>
    <name type="common">Flexibacter canadensis</name>
    <dbReference type="NCBI Taxonomy" id="929556"/>
    <lineage>
        <taxon>Bacteria</taxon>
        <taxon>Pseudomonadati</taxon>
        <taxon>Bacteroidota</taxon>
        <taxon>Sphingobacteriia</taxon>
        <taxon>Sphingobacteriales</taxon>
        <taxon>Sphingobacteriaceae</taxon>
        <taxon>Solitalea</taxon>
    </lineage>
</organism>
<protein>
    <recommendedName>
        <fullName evidence="4">P pilus assembly/Cpx signaling pathway, periplasmic inhibitor/zinc-resistance associated protein</fullName>
    </recommendedName>
</protein>
<sequence>MAATVISSVAANAQQRVQRTAEERASMQTQQLSKKLSLSEDQQKKIQEINLTSAKNMDELRAQSEGDRAEAFKGAKKIEEDKETAYKGVLTEKQMADYMTLKAEREKKMKERMQQRKGGWDKSKKDSI</sequence>
<dbReference type="HOGENOM" id="CLU_1958127_0_0_10"/>